<dbReference type="OrthoDB" id="6614329at2759"/>
<organism evidence="1 2">
    <name type="scientific">Ancylostoma caninum</name>
    <name type="common">Dog hookworm</name>
    <dbReference type="NCBI Taxonomy" id="29170"/>
    <lineage>
        <taxon>Eukaryota</taxon>
        <taxon>Metazoa</taxon>
        <taxon>Ecdysozoa</taxon>
        <taxon>Nematoda</taxon>
        <taxon>Chromadorea</taxon>
        <taxon>Rhabditida</taxon>
        <taxon>Rhabditina</taxon>
        <taxon>Rhabditomorpha</taxon>
        <taxon>Strongyloidea</taxon>
        <taxon>Ancylostomatidae</taxon>
        <taxon>Ancylostomatinae</taxon>
        <taxon>Ancylostoma</taxon>
    </lineage>
</organism>
<dbReference type="Proteomes" id="UP000252519">
    <property type="component" value="Unassembled WGS sequence"/>
</dbReference>
<sequence length="158" mass="17656">MSLFTLNPAELHGIHIYILSDVNCFSMPSRKTVEFTLIAVIHGDCLPQNDDLPLHRLGCHISLSRASSKHNHISCCDSPTESPSCDDVVCGLDQACHMVADGCTMCTSPQCLYSVCSTECYNCATNDSCVLMTGWCPRVPWWVNKLRVLLYLCRNRKR</sequence>
<keyword evidence="2" id="KW-1185">Reference proteome</keyword>
<proteinExistence type="predicted"/>
<reference evidence="1 2" key="1">
    <citation type="submission" date="2014-10" db="EMBL/GenBank/DDBJ databases">
        <title>Draft genome of the hookworm Ancylostoma caninum.</title>
        <authorList>
            <person name="Mitreva M."/>
        </authorList>
    </citation>
    <scope>NUCLEOTIDE SEQUENCE [LARGE SCALE GENOMIC DNA]</scope>
    <source>
        <strain evidence="1 2">Baltimore</strain>
    </source>
</reference>
<evidence type="ECO:0000313" key="1">
    <source>
        <dbReference type="EMBL" id="RCN43168.1"/>
    </source>
</evidence>
<comment type="caution">
    <text evidence="1">The sequence shown here is derived from an EMBL/GenBank/DDBJ whole genome shotgun (WGS) entry which is preliminary data.</text>
</comment>
<evidence type="ECO:0000313" key="2">
    <source>
        <dbReference type="Proteomes" id="UP000252519"/>
    </source>
</evidence>
<dbReference type="AlphaFoldDB" id="A0A368GHK6"/>
<accession>A0A368GHK6</accession>
<gene>
    <name evidence="1" type="ORF">ANCCAN_10855</name>
</gene>
<protein>
    <submittedName>
        <fullName evidence="1">Uncharacterized protein</fullName>
    </submittedName>
</protein>
<name>A0A368GHK6_ANCCA</name>
<dbReference type="EMBL" id="JOJR01000167">
    <property type="protein sequence ID" value="RCN43168.1"/>
    <property type="molecule type" value="Genomic_DNA"/>
</dbReference>